<dbReference type="AlphaFoldDB" id="A0A9W6KAM4"/>
<feature type="chain" id="PRO_5040722159" description="DUF5329 domain-containing protein" evidence="1">
    <location>
        <begin position="26"/>
        <end position="124"/>
    </location>
</feature>
<protein>
    <recommendedName>
        <fullName evidence="4">DUF5329 domain-containing protein</fullName>
    </recommendedName>
</protein>
<evidence type="ECO:0000256" key="1">
    <source>
        <dbReference type="SAM" id="SignalP"/>
    </source>
</evidence>
<comment type="caution">
    <text evidence="2">The sequence shown here is derived from an EMBL/GenBank/DDBJ whole genome shotgun (WGS) entry which is preliminary data.</text>
</comment>
<evidence type="ECO:0008006" key="4">
    <source>
        <dbReference type="Google" id="ProtNLM"/>
    </source>
</evidence>
<name>A0A9W6KAM4_9PSED</name>
<reference evidence="2" key="2">
    <citation type="submission" date="2023-01" db="EMBL/GenBank/DDBJ databases">
        <authorList>
            <person name="Sun Q."/>
            <person name="Evtushenko L."/>
        </authorList>
    </citation>
    <scope>NUCLEOTIDE SEQUENCE</scope>
    <source>
        <strain evidence="2">VKM B-2935</strain>
    </source>
</reference>
<feature type="signal peptide" evidence="1">
    <location>
        <begin position="1"/>
        <end position="25"/>
    </location>
</feature>
<reference evidence="2" key="1">
    <citation type="journal article" date="2014" name="Int. J. Syst. Evol. Microbiol.">
        <title>Complete genome sequence of Corynebacterium casei LMG S-19264T (=DSM 44701T), isolated from a smear-ripened cheese.</title>
        <authorList>
            <consortium name="US DOE Joint Genome Institute (JGI-PGF)"/>
            <person name="Walter F."/>
            <person name="Albersmeier A."/>
            <person name="Kalinowski J."/>
            <person name="Ruckert C."/>
        </authorList>
    </citation>
    <scope>NUCLEOTIDE SEQUENCE</scope>
    <source>
        <strain evidence="2">VKM B-2935</strain>
    </source>
</reference>
<proteinExistence type="predicted"/>
<dbReference type="Pfam" id="PF17263">
    <property type="entry name" value="DUF5329"/>
    <property type="match status" value="1"/>
</dbReference>
<sequence>MVVFTPMWRIICISCCLLAATESQAALNPQSQDEVGKLLAFVENSGCSFIRNGSAYDGKEARMHLQQKLDYLENKGLVSSSEDFIQRAATGSSISGKPYSVDCKGQQQPSADWLNGELQRIRKP</sequence>
<accession>A0A9W6KAM4</accession>
<gene>
    <name evidence="2" type="ORF">GCM10017655_36230</name>
</gene>
<dbReference type="Proteomes" id="UP001143328">
    <property type="component" value="Unassembled WGS sequence"/>
</dbReference>
<dbReference type="EMBL" id="BSFN01000012">
    <property type="protein sequence ID" value="GLK90559.1"/>
    <property type="molecule type" value="Genomic_DNA"/>
</dbReference>
<organism evidence="2 3">
    <name type="scientific">Pseudomonas turukhanskensis</name>
    <dbReference type="NCBI Taxonomy" id="1806536"/>
    <lineage>
        <taxon>Bacteria</taxon>
        <taxon>Pseudomonadati</taxon>
        <taxon>Pseudomonadota</taxon>
        <taxon>Gammaproteobacteria</taxon>
        <taxon>Pseudomonadales</taxon>
        <taxon>Pseudomonadaceae</taxon>
        <taxon>Pseudomonas</taxon>
    </lineage>
</organism>
<evidence type="ECO:0000313" key="2">
    <source>
        <dbReference type="EMBL" id="GLK90559.1"/>
    </source>
</evidence>
<evidence type="ECO:0000313" key="3">
    <source>
        <dbReference type="Proteomes" id="UP001143328"/>
    </source>
</evidence>
<keyword evidence="3" id="KW-1185">Reference proteome</keyword>
<dbReference type="InterPro" id="IPR035242">
    <property type="entry name" value="DUF5329"/>
</dbReference>
<keyword evidence="1" id="KW-0732">Signal</keyword>